<evidence type="ECO:0000313" key="2">
    <source>
        <dbReference type="EMBL" id="MFD2459161.1"/>
    </source>
</evidence>
<dbReference type="Gene3D" id="1.10.260.40">
    <property type="entry name" value="lambda repressor-like DNA-binding domains"/>
    <property type="match status" value="1"/>
</dbReference>
<dbReference type="SMART" id="SM00530">
    <property type="entry name" value="HTH_XRE"/>
    <property type="match status" value="1"/>
</dbReference>
<organism evidence="2 3">
    <name type="scientific">Amycolatopsis samaneae</name>
    <dbReference type="NCBI Taxonomy" id="664691"/>
    <lineage>
        <taxon>Bacteria</taxon>
        <taxon>Bacillati</taxon>
        <taxon>Actinomycetota</taxon>
        <taxon>Actinomycetes</taxon>
        <taxon>Pseudonocardiales</taxon>
        <taxon>Pseudonocardiaceae</taxon>
        <taxon>Amycolatopsis</taxon>
    </lineage>
</organism>
<evidence type="ECO:0000313" key="3">
    <source>
        <dbReference type="Proteomes" id="UP001597419"/>
    </source>
</evidence>
<keyword evidence="3" id="KW-1185">Reference proteome</keyword>
<dbReference type="InterPro" id="IPR043917">
    <property type="entry name" value="DUF5753"/>
</dbReference>
<dbReference type="CDD" id="cd00093">
    <property type="entry name" value="HTH_XRE"/>
    <property type="match status" value="1"/>
</dbReference>
<accession>A0ABW5GDA7</accession>
<evidence type="ECO:0000259" key="1">
    <source>
        <dbReference type="PROSITE" id="PS50943"/>
    </source>
</evidence>
<dbReference type="RefSeq" id="WP_345406013.1">
    <property type="nucleotide sequence ID" value="NZ_BAABHG010000019.1"/>
</dbReference>
<feature type="domain" description="HTH cro/C1-type" evidence="1">
    <location>
        <begin position="5"/>
        <end position="59"/>
    </location>
</feature>
<dbReference type="SUPFAM" id="SSF47413">
    <property type="entry name" value="lambda repressor-like DNA-binding domains"/>
    <property type="match status" value="1"/>
</dbReference>
<dbReference type="InterPro" id="IPR001387">
    <property type="entry name" value="Cro/C1-type_HTH"/>
</dbReference>
<gene>
    <name evidence="2" type="ORF">ACFSYJ_11125</name>
</gene>
<name>A0ABW5GDA7_9PSEU</name>
<reference evidence="3" key="1">
    <citation type="journal article" date="2019" name="Int. J. Syst. Evol. Microbiol.">
        <title>The Global Catalogue of Microorganisms (GCM) 10K type strain sequencing project: providing services to taxonomists for standard genome sequencing and annotation.</title>
        <authorList>
            <consortium name="The Broad Institute Genomics Platform"/>
            <consortium name="The Broad Institute Genome Sequencing Center for Infectious Disease"/>
            <person name="Wu L."/>
            <person name="Ma J."/>
        </authorList>
    </citation>
    <scope>NUCLEOTIDE SEQUENCE [LARGE SCALE GENOMIC DNA]</scope>
    <source>
        <strain evidence="3">CGMCC 4.7643</strain>
    </source>
</reference>
<dbReference type="Pfam" id="PF13560">
    <property type="entry name" value="HTH_31"/>
    <property type="match status" value="1"/>
</dbReference>
<dbReference type="InterPro" id="IPR010982">
    <property type="entry name" value="Lambda_DNA-bd_dom_sf"/>
</dbReference>
<dbReference type="EMBL" id="JBHUKU010000005">
    <property type="protein sequence ID" value="MFD2459161.1"/>
    <property type="molecule type" value="Genomic_DNA"/>
</dbReference>
<dbReference type="PROSITE" id="PS50943">
    <property type="entry name" value="HTH_CROC1"/>
    <property type="match status" value="1"/>
</dbReference>
<protein>
    <submittedName>
        <fullName evidence="2">Helix-turn-helix domain-containing protein</fullName>
    </submittedName>
</protein>
<dbReference type="Proteomes" id="UP001597419">
    <property type="component" value="Unassembled WGS sequence"/>
</dbReference>
<comment type="caution">
    <text evidence="2">The sequence shown here is derived from an EMBL/GenBank/DDBJ whole genome shotgun (WGS) entry which is preliminary data.</text>
</comment>
<dbReference type="Pfam" id="PF19054">
    <property type="entry name" value="DUF5753"/>
    <property type="match status" value="1"/>
</dbReference>
<proteinExistence type="predicted"/>
<sequence length="276" mass="30728">MSAELRALRNDRGVTCLDVADALGCSESKISRVETGARGLYPDEVSAILGFLRVPADKRKELLRLLREGEERNWHEVSEAMSPMWEELSRAEQGVAAIRNYEPLLIPGLAQTSDYTRALMRRLNPDLSEADVEKRVSLRRRRQRILGRLGAPDVRLIVEETALRRAVSGADVMRAQLEHLLALNRRSNVVVRVVPFSVGAHAGHEGPVMLLDYVAEPTFAYAEIRALNSFIEDSAPVERIKSSWRQISAVALSVEDSARRIASVIGDLTGHEERAS</sequence>